<organism evidence="1 2">
    <name type="scientific">Microbaculum marinisediminis</name>
    <dbReference type="NCBI Taxonomy" id="2931392"/>
    <lineage>
        <taxon>Bacteria</taxon>
        <taxon>Pseudomonadati</taxon>
        <taxon>Pseudomonadota</taxon>
        <taxon>Alphaproteobacteria</taxon>
        <taxon>Hyphomicrobiales</taxon>
        <taxon>Tepidamorphaceae</taxon>
        <taxon>Microbaculum</taxon>
    </lineage>
</organism>
<gene>
    <name evidence="1" type="ORF">MUB46_03350</name>
</gene>
<dbReference type="Proteomes" id="UP001320898">
    <property type="component" value="Unassembled WGS sequence"/>
</dbReference>
<proteinExistence type="predicted"/>
<dbReference type="AlphaFoldDB" id="A0AAW5QWW5"/>
<name>A0AAW5QWW5_9HYPH</name>
<accession>A0AAW5QWW5</accession>
<comment type="caution">
    <text evidence="1">The sequence shown here is derived from an EMBL/GenBank/DDBJ whole genome shotgun (WGS) entry which is preliminary data.</text>
</comment>
<dbReference type="EMBL" id="JALIDZ010000002">
    <property type="protein sequence ID" value="MCT8970888.1"/>
    <property type="molecule type" value="Genomic_DNA"/>
</dbReference>
<evidence type="ECO:0000313" key="2">
    <source>
        <dbReference type="Proteomes" id="UP001320898"/>
    </source>
</evidence>
<reference evidence="1 2" key="1">
    <citation type="submission" date="2022-04" db="EMBL/GenBank/DDBJ databases">
        <authorList>
            <person name="Ye Y.-Q."/>
            <person name="Du Z.-J."/>
        </authorList>
    </citation>
    <scope>NUCLEOTIDE SEQUENCE [LARGE SCALE GENOMIC DNA]</scope>
    <source>
        <strain evidence="1 2">A6E488</strain>
    </source>
</reference>
<protein>
    <submittedName>
        <fullName evidence="1">Uncharacterized protein</fullName>
    </submittedName>
</protein>
<dbReference type="RefSeq" id="WP_261614466.1">
    <property type="nucleotide sequence ID" value="NZ_JALIDZ010000002.1"/>
</dbReference>
<keyword evidence="2" id="KW-1185">Reference proteome</keyword>
<sequence>MNALEVVILALLTKSAPTGSANQAHVLEVFDLASATITSARNIEDSIDWELAAEKMNELREHYLAAAHLAAVGQGNETDKVTIQ</sequence>
<evidence type="ECO:0000313" key="1">
    <source>
        <dbReference type="EMBL" id="MCT8970888.1"/>
    </source>
</evidence>